<evidence type="ECO:0000256" key="2">
    <source>
        <dbReference type="ARBA" id="ARBA00022679"/>
    </source>
</evidence>
<evidence type="ECO:0000256" key="4">
    <source>
        <dbReference type="ARBA" id="ARBA00048391"/>
    </source>
</evidence>
<dbReference type="SUPFAM" id="SSF53335">
    <property type="entry name" value="S-adenosyl-L-methionine-dependent methyltransferases"/>
    <property type="match status" value="1"/>
</dbReference>
<comment type="caution">
    <text evidence="8">The sequence shown here is derived from an EMBL/GenBank/DDBJ whole genome shotgun (WGS) entry which is preliminary data.</text>
</comment>
<dbReference type="NCBIfam" id="TIGR00536">
    <property type="entry name" value="hemK_fam"/>
    <property type="match status" value="1"/>
</dbReference>
<keyword evidence="3 5" id="KW-0949">S-adenosyl-L-methionine</keyword>
<dbReference type="InterPro" id="IPR050320">
    <property type="entry name" value="N5-glutamine_MTase"/>
</dbReference>
<dbReference type="EMBL" id="JASWER010000012">
    <property type="protein sequence ID" value="MDL5377848.1"/>
    <property type="molecule type" value="Genomic_DNA"/>
</dbReference>
<dbReference type="Pfam" id="PF05175">
    <property type="entry name" value="MTS"/>
    <property type="match status" value="1"/>
</dbReference>
<accession>A0ABT7MRM4</accession>
<dbReference type="GO" id="GO:0102559">
    <property type="term" value="F:peptide chain release factor N(5)-glutamine methyltransferase activity"/>
    <property type="evidence" value="ECO:0007669"/>
    <property type="project" value="UniProtKB-EC"/>
</dbReference>
<comment type="similarity">
    <text evidence="5">Belongs to the protein N5-glutamine methyltransferase family. PrmC subfamily.</text>
</comment>
<dbReference type="NCBIfam" id="TIGR03534">
    <property type="entry name" value="RF_mod_PrmC"/>
    <property type="match status" value="1"/>
</dbReference>
<feature type="binding site" evidence="5">
    <location>
        <position position="140"/>
    </location>
    <ligand>
        <name>S-adenosyl-L-methionine</name>
        <dbReference type="ChEBI" id="CHEBI:59789"/>
    </ligand>
</feature>
<comment type="caution">
    <text evidence="5">Lacks conserved residue(s) required for the propagation of feature annotation.</text>
</comment>
<evidence type="ECO:0000313" key="8">
    <source>
        <dbReference type="EMBL" id="MDL5377848.1"/>
    </source>
</evidence>
<dbReference type="InterPro" id="IPR019874">
    <property type="entry name" value="RF_methyltr_PrmC"/>
</dbReference>
<feature type="domain" description="Methyltransferase small" evidence="6">
    <location>
        <begin position="103"/>
        <end position="190"/>
    </location>
</feature>
<dbReference type="InterPro" id="IPR002052">
    <property type="entry name" value="DNA_methylase_N6_adenine_CS"/>
</dbReference>
<dbReference type="PANTHER" id="PTHR18895">
    <property type="entry name" value="HEMK METHYLTRANSFERASE"/>
    <property type="match status" value="1"/>
</dbReference>
<dbReference type="Pfam" id="PF17827">
    <property type="entry name" value="PrmC_N"/>
    <property type="match status" value="1"/>
</dbReference>
<feature type="binding site" evidence="5">
    <location>
        <position position="182"/>
    </location>
    <ligand>
        <name>S-adenosyl-L-methionine</name>
        <dbReference type="ChEBI" id="CHEBI:59789"/>
    </ligand>
</feature>
<dbReference type="RefSeq" id="WP_214719386.1">
    <property type="nucleotide sequence ID" value="NZ_CP183077.1"/>
</dbReference>
<feature type="binding site" evidence="5">
    <location>
        <begin position="118"/>
        <end position="122"/>
    </location>
    <ligand>
        <name>S-adenosyl-L-methionine</name>
        <dbReference type="ChEBI" id="CHEBI:59789"/>
    </ligand>
</feature>
<proteinExistence type="inferred from homology"/>
<comment type="catalytic activity">
    <reaction evidence="4 5">
        <text>L-glutaminyl-[peptide chain release factor] + S-adenosyl-L-methionine = N(5)-methyl-L-glutaminyl-[peptide chain release factor] + S-adenosyl-L-homocysteine + H(+)</text>
        <dbReference type="Rhea" id="RHEA:42896"/>
        <dbReference type="Rhea" id="RHEA-COMP:10271"/>
        <dbReference type="Rhea" id="RHEA-COMP:10272"/>
        <dbReference type="ChEBI" id="CHEBI:15378"/>
        <dbReference type="ChEBI" id="CHEBI:30011"/>
        <dbReference type="ChEBI" id="CHEBI:57856"/>
        <dbReference type="ChEBI" id="CHEBI:59789"/>
        <dbReference type="ChEBI" id="CHEBI:61891"/>
        <dbReference type="EC" id="2.1.1.297"/>
    </reaction>
</comment>
<dbReference type="InterPro" id="IPR040758">
    <property type="entry name" value="PrmC_N"/>
</dbReference>
<gene>
    <name evidence="5 8" type="primary">prmC</name>
    <name evidence="8" type="ORF">QR695_12645</name>
</gene>
<dbReference type="InterPro" id="IPR007848">
    <property type="entry name" value="Small_mtfrase_dom"/>
</dbReference>
<dbReference type="Gene3D" id="1.10.8.10">
    <property type="entry name" value="DNA helicase RuvA subunit, C-terminal domain"/>
    <property type="match status" value="1"/>
</dbReference>
<evidence type="ECO:0000259" key="6">
    <source>
        <dbReference type="Pfam" id="PF05175"/>
    </source>
</evidence>
<keyword evidence="2 5" id="KW-0808">Transferase</keyword>
<dbReference type="EC" id="2.1.1.297" evidence="5"/>
<dbReference type="Proteomes" id="UP001230807">
    <property type="component" value="Unassembled WGS sequence"/>
</dbReference>
<sequence>MRIAAKLKQAERELEAANRDASMAEWWLMHVLDVDRTGLLIRLSDELTTDEAKSFDAGFERLLAGEPVQHLIGHAPFYGRMFEVNRDVLIPRPETEELIEWVVEHVHNVSDDDIVDIGTGSGAIAITLSLELGVRVKTVDISREAIAVAERNAAALGADVSFYEGDCLAPIADDSIRILVSNPPYIEADELLDETVAGYEPHLALFGGADGLDFYRTIIADSMRVLCADWQLIAFEIGYNQGQVVKSYLSERYPEAETGILKDINGKDRIVYAVREGIAHGNEMDQADRS</sequence>
<dbReference type="GO" id="GO:0032259">
    <property type="term" value="P:methylation"/>
    <property type="evidence" value="ECO:0007669"/>
    <property type="project" value="UniProtKB-KW"/>
</dbReference>
<keyword evidence="9" id="KW-1185">Reference proteome</keyword>
<comment type="function">
    <text evidence="5">Methylates the class 1 translation termination release factors RF1/PrfA and RF2/PrfB on the glutamine residue of the universally conserved GGQ motif.</text>
</comment>
<dbReference type="InterPro" id="IPR029063">
    <property type="entry name" value="SAM-dependent_MTases_sf"/>
</dbReference>
<dbReference type="Gene3D" id="3.40.50.150">
    <property type="entry name" value="Vaccinia Virus protein VP39"/>
    <property type="match status" value="1"/>
</dbReference>
<feature type="domain" description="Release factor glutamine methyltransferase N-terminal" evidence="7">
    <location>
        <begin position="7"/>
        <end position="73"/>
    </location>
</feature>
<dbReference type="HAMAP" id="MF_02126">
    <property type="entry name" value="RF_methyltr_PrmC"/>
    <property type="match status" value="1"/>
</dbReference>
<dbReference type="PROSITE" id="PS00092">
    <property type="entry name" value="N6_MTASE"/>
    <property type="match status" value="1"/>
</dbReference>
<keyword evidence="1 5" id="KW-0489">Methyltransferase</keyword>
<name>A0ABT7MRM4_9BACL</name>
<dbReference type="InterPro" id="IPR004556">
    <property type="entry name" value="HemK-like"/>
</dbReference>
<evidence type="ECO:0000313" key="9">
    <source>
        <dbReference type="Proteomes" id="UP001230807"/>
    </source>
</evidence>
<protein>
    <recommendedName>
        <fullName evidence="5">Release factor glutamine methyltransferase</fullName>
        <shortName evidence="5">RF MTase</shortName>
        <ecNumber evidence="5">2.1.1.297</ecNumber>
    </recommendedName>
    <alternativeName>
        <fullName evidence="5">N5-glutamine methyltransferase PrmC</fullName>
    </alternativeName>
    <alternativeName>
        <fullName evidence="5">Protein-(glutamine-N5) MTase PrmC</fullName>
    </alternativeName>
    <alternativeName>
        <fullName evidence="5">Protein-glutamine N-methyltransferase PrmC</fullName>
    </alternativeName>
</protein>
<evidence type="ECO:0000256" key="5">
    <source>
        <dbReference type="HAMAP-Rule" id="MF_02126"/>
    </source>
</evidence>
<evidence type="ECO:0000259" key="7">
    <source>
        <dbReference type="Pfam" id="PF17827"/>
    </source>
</evidence>
<evidence type="ECO:0000256" key="3">
    <source>
        <dbReference type="ARBA" id="ARBA00022691"/>
    </source>
</evidence>
<reference evidence="8 9" key="1">
    <citation type="submission" date="2023-06" db="EMBL/GenBank/DDBJ databases">
        <title>Influencing factors and mechanism of Cr(VI) reduction by facultative anaerobic Exiguobacterium sp. PY14.</title>
        <authorList>
            <person name="Zou L."/>
        </authorList>
    </citation>
    <scope>NUCLEOTIDE SEQUENCE [LARGE SCALE GENOMIC DNA]</scope>
    <source>
        <strain evidence="8 9">PY14</strain>
    </source>
</reference>
<dbReference type="PANTHER" id="PTHR18895:SF74">
    <property type="entry name" value="MTRF1L RELEASE FACTOR GLUTAMINE METHYLTRANSFERASE"/>
    <property type="match status" value="1"/>
</dbReference>
<feature type="binding site" evidence="5">
    <location>
        <begin position="182"/>
        <end position="185"/>
    </location>
    <ligand>
        <name>substrate</name>
    </ligand>
</feature>
<organism evidence="8 9">
    <name type="scientific">Exiguobacterium mexicanum</name>
    <dbReference type="NCBI Taxonomy" id="340146"/>
    <lineage>
        <taxon>Bacteria</taxon>
        <taxon>Bacillati</taxon>
        <taxon>Bacillota</taxon>
        <taxon>Bacilli</taxon>
        <taxon>Bacillales</taxon>
        <taxon>Bacillales Family XII. Incertae Sedis</taxon>
        <taxon>Exiguobacterium</taxon>
    </lineage>
</organism>
<evidence type="ECO:0000256" key="1">
    <source>
        <dbReference type="ARBA" id="ARBA00022603"/>
    </source>
</evidence>
<dbReference type="CDD" id="cd02440">
    <property type="entry name" value="AdoMet_MTases"/>
    <property type="match status" value="1"/>
</dbReference>